<evidence type="ECO:0000259" key="3">
    <source>
        <dbReference type="SMART" id="SM00903"/>
    </source>
</evidence>
<dbReference type="SMART" id="SM00903">
    <property type="entry name" value="Flavin_Reduct"/>
    <property type="match status" value="1"/>
</dbReference>
<protein>
    <submittedName>
        <fullName evidence="4">Flavin reductase (DIM6/NTAB) family NADH-FMN oxidoreductase RutF</fullName>
    </submittedName>
</protein>
<dbReference type="RefSeq" id="WP_132430162.1">
    <property type="nucleotide sequence ID" value="NZ_SMFZ01000002.1"/>
</dbReference>
<comment type="caution">
    <text evidence="4">The sequence shown here is derived from an EMBL/GenBank/DDBJ whole genome shotgun (WGS) entry which is preliminary data.</text>
</comment>
<dbReference type="InterPro" id="IPR012349">
    <property type="entry name" value="Split_barrel_FMN-bd"/>
</dbReference>
<dbReference type="EMBL" id="SMFZ01000002">
    <property type="protein sequence ID" value="TCK21409.1"/>
    <property type="molecule type" value="Genomic_DNA"/>
</dbReference>
<gene>
    <name evidence="4" type="ORF">EV378_5395</name>
</gene>
<dbReference type="OrthoDB" id="9792858at2"/>
<dbReference type="SUPFAM" id="SSF50475">
    <property type="entry name" value="FMN-binding split barrel"/>
    <property type="match status" value="1"/>
</dbReference>
<proteinExistence type="inferred from homology"/>
<dbReference type="GO" id="GO:0042602">
    <property type="term" value="F:riboflavin reductase (NADPH) activity"/>
    <property type="evidence" value="ECO:0007669"/>
    <property type="project" value="TreeGrafter"/>
</dbReference>
<accession>A0A4R1HNX3</accession>
<evidence type="ECO:0000256" key="1">
    <source>
        <dbReference type="ARBA" id="ARBA00008898"/>
    </source>
</evidence>
<dbReference type="Pfam" id="PF01613">
    <property type="entry name" value="Flavin_Reduct"/>
    <property type="match status" value="1"/>
</dbReference>
<keyword evidence="5" id="KW-1185">Reference proteome</keyword>
<evidence type="ECO:0000256" key="2">
    <source>
        <dbReference type="ARBA" id="ARBA00023002"/>
    </source>
</evidence>
<dbReference type="GO" id="GO:0010181">
    <property type="term" value="F:FMN binding"/>
    <property type="evidence" value="ECO:0007669"/>
    <property type="project" value="InterPro"/>
</dbReference>
<dbReference type="AlphaFoldDB" id="A0A4R1HNX3"/>
<evidence type="ECO:0000313" key="4">
    <source>
        <dbReference type="EMBL" id="TCK21409.1"/>
    </source>
</evidence>
<evidence type="ECO:0000313" key="5">
    <source>
        <dbReference type="Proteomes" id="UP000295560"/>
    </source>
</evidence>
<keyword evidence="2" id="KW-0560">Oxidoreductase</keyword>
<feature type="domain" description="Flavin reductase like" evidence="3">
    <location>
        <begin position="18"/>
        <end position="162"/>
    </location>
</feature>
<comment type="similarity">
    <text evidence="1">Belongs to the non-flavoprotein flavin reductase family.</text>
</comment>
<dbReference type="Proteomes" id="UP000295560">
    <property type="component" value="Unassembled WGS sequence"/>
</dbReference>
<organism evidence="4 5">
    <name type="scientific">Pseudonocardia endophytica</name>
    <dbReference type="NCBI Taxonomy" id="401976"/>
    <lineage>
        <taxon>Bacteria</taxon>
        <taxon>Bacillati</taxon>
        <taxon>Actinomycetota</taxon>
        <taxon>Actinomycetes</taxon>
        <taxon>Pseudonocardiales</taxon>
        <taxon>Pseudonocardiaceae</taxon>
        <taxon>Pseudonocardia</taxon>
    </lineage>
</organism>
<dbReference type="PANTHER" id="PTHR30466:SF11">
    <property type="entry name" value="FLAVIN-DEPENDENT MONOOXYGENASE, REDUCTASE SUBUNIT HSAB"/>
    <property type="match status" value="1"/>
</dbReference>
<dbReference type="InterPro" id="IPR050268">
    <property type="entry name" value="NADH-dep_flavin_reductase"/>
</dbReference>
<dbReference type="InterPro" id="IPR002563">
    <property type="entry name" value="Flavin_Rdtase-like_dom"/>
</dbReference>
<name>A0A4R1HNX3_PSEEN</name>
<reference evidence="4 5" key="1">
    <citation type="submission" date="2019-03" db="EMBL/GenBank/DDBJ databases">
        <title>Sequencing the genomes of 1000 actinobacteria strains.</title>
        <authorList>
            <person name="Klenk H.-P."/>
        </authorList>
    </citation>
    <scope>NUCLEOTIDE SEQUENCE [LARGE SCALE GENOMIC DNA]</scope>
    <source>
        <strain evidence="4 5">DSM 44969</strain>
    </source>
</reference>
<dbReference type="PANTHER" id="PTHR30466">
    <property type="entry name" value="FLAVIN REDUCTASE"/>
    <property type="match status" value="1"/>
</dbReference>
<sequence length="166" mass="17674">MTELDAMTGDPVQLRRAYGCFPSGVTAICALDATGTPVGIAASSFTSVSVEPALVSVCVQSSSTTWPRLRRLPRLGVSVLAEEQNAAAQRLAMKQGDRFAELDWFGTDDGGILVRGAVAWLDCSIHAEVTAGDHEIVLLSIHALRADPDRAPLVFHGSRFRQLAAV</sequence>
<dbReference type="Gene3D" id="2.30.110.10">
    <property type="entry name" value="Electron Transport, Fmn-binding Protein, Chain A"/>
    <property type="match status" value="1"/>
</dbReference>